<proteinExistence type="predicted"/>
<evidence type="ECO:0000259" key="2">
    <source>
        <dbReference type="Pfam" id="PF01656"/>
    </source>
</evidence>
<dbReference type="Gene3D" id="3.40.50.300">
    <property type="entry name" value="P-loop containing nucleotide triphosphate hydrolases"/>
    <property type="match status" value="1"/>
</dbReference>
<evidence type="ECO:0000313" key="4">
    <source>
        <dbReference type="Proteomes" id="UP000298468"/>
    </source>
</evidence>
<dbReference type="InterPro" id="IPR027417">
    <property type="entry name" value="P-loop_NTPase"/>
</dbReference>
<dbReference type="Pfam" id="PF01656">
    <property type="entry name" value="CbiA"/>
    <property type="match status" value="1"/>
</dbReference>
<dbReference type="OrthoDB" id="4640801at2"/>
<dbReference type="SUPFAM" id="SSF52540">
    <property type="entry name" value="P-loop containing nucleoside triphosphate hydrolases"/>
    <property type="match status" value="1"/>
</dbReference>
<feature type="domain" description="CobQ/CobB/MinD/ParA nucleotide binding" evidence="2">
    <location>
        <begin position="124"/>
        <end position="336"/>
    </location>
</feature>
<evidence type="ECO:0000256" key="1">
    <source>
        <dbReference type="SAM" id="MobiDB-lite"/>
    </source>
</evidence>
<dbReference type="RefSeq" id="WP_134642063.1">
    <property type="nucleotide sequence ID" value="NZ_SOHM01000034.1"/>
</dbReference>
<reference evidence="3 4" key="1">
    <citation type="submission" date="2019-03" db="EMBL/GenBank/DDBJ databases">
        <title>Genomics of glacier-inhabiting Cryobacterium strains.</title>
        <authorList>
            <person name="Liu Q."/>
            <person name="Xin Y.-H."/>
        </authorList>
    </citation>
    <scope>NUCLEOTIDE SEQUENCE [LARGE SCALE GENOMIC DNA]</scope>
    <source>
        <strain evidence="3 4">Sr59</strain>
    </source>
</reference>
<dbReference type="GO" id="GO:0016887">
    <property type="term" value="F:ATP hydrolysis activity"/>
    <property type="evidence" value="ECO:0007669"/>
    <property type="project" value="TreeGrafter"/>
</dbReference>
<dbReference type="GO" id="GO:0005524">
    <property type="term" value="F:ATP binding"/>
    <property type="evidence" value="ECO:0007669"/>
    <property type="project" value="TreeGrafter"/>
</dbReference>
<dbReference type="InterPro" id="IPR050625">
    <property type="entry name" value="ParA/MinD_ATPase"/>
</dbReference>
<dbReference type="PANTHER" id="PTHR43384">
    <property type="entry name" value="SEPTUM SITE-DETERMINING PROTEIN MIND HOMOLOG, CHLOROPLASTIC-RELATED"/>
    <property type="match status" value="1"/>
</dbReference>
<feature type="region of interest" description="Disordered" evidence="1">
    <location>
        <begin position="1"/>
        <end position="41"/>
    </location>
</feature>
<keyword evidence="4" id="KW-1185">Reference proteome</keyword>
<sequence>MPESPEPDGYSIDSRLGRIVPPRPPGETPMHAVPISPPVSAHPADARITAFPVPSADPAEEPHFMTTSDRPAPARTGLRGLLSGIGIRVAPGPVEQANRDSDARLRRDEELIRQATWTRAVGVLVANRKGGVGKTPVSLLLAGTLASIRGGSVCVVEVSDDPGSLTFRAEGSPHLGLGELMADVGSISSAGQLAGYTAPQTSFASVIGSVGDRPPLTRDHVAAVAAVIDEYYSIRVMDSGNQSSSSAFDGAIESADALVIPVLNSGDAVLEALALLDRLRRQGGRQAELADRAVILRLNDGRPQHPQVMERINRIIAGAGSSHVFEVPYDSHIAERGQLTLGKLDPATYRVFAATAAAIVCSVKVPAGSPGPPER</sequence>
<dbReference type="GO" id="GO:0051782">
    <property type="term" value="P:negative regulation of cell division"/>
    <property type="evidence" value="ECO:0007669"/>
    <property type="project" value="TreeGrafter"/>
</dbReference>
<feature type="region of interest" description="Disordered" evidence="1">
    <location>
        <begin position="55"/>
        <end position="74"/>
    </location>
</feature>
<dbReference type="InterPro" id="IPR002586">
    <property type="entry name" value="CobQ/CobB/MinD/ParA_Nub-bd_dom"/>
</dbReference>
<dbReference type="GO" id="GO:0005829">
    <property type="term" value="C:cytosol"/>
    <property type="evidence" value="ECO:0007669"/>
    <property type="project" value="TreeGrafter"/>
</dbReference>
<protein>
    <recommendedName>
        <fullName evidence="2">CobQ/CobB/MinD/ParA nucleotide binding domain-containing protein</fullName>
    </recommendedName>
</protein>
<name>A0A4R9BJA2_9MICO</name>
<dbReference type="EMBL" id="SOHM01000034">
    <property type="protein sequence ID" value="TFD85851.1"/>
    <property type="molecule type" value="Genomic_DNA"/>
</dbReference>
<dbReference type="AlphaFoldDB" id="A0A4R9BJA2"/>
<dbReference type="PANTHER" id="PTHR43384:SF14">
    <property type="entry name" value="ESX-1 SECRETION-ASSOCIATED PROTEIN ESPI"/>
    <property type="match status" value="1"/>
</dbReference>
<dbReference type="GO" id="GO:0009898">
    <property type="term" value="C:cytoplasmic side of plasma membrane"/>
    <property type="evidence" value="ECO:0007669"/>
    <property type="project" value="TreeGrafter"/>
</dbReference>
<dbReference type="Proteomes" id="UP000298468">
    <property type="component" value="Unassembled WGS sequence"/>
</dbReference>
<comment type="caution">
    <text evidence="3">The sequence shown here is derived from an EMBL/GenBank/DDBJ whole genome shotgun (WGS) entry which is preliminary data.</text>
</comment>
<gene>
    <name evidence="3" type="ORF">E3T61_17145</name>
</gene>
<accession>A0A4R9BJA2</accession>
<evidence type="ECO:0000313" key="3">
    <source>
        <dbReference type="EMBL" id="TFD85851.1"/>
    </source>
</evidence>
<organism evidence="3 4">
    <name type="scientific">Cryobacterium lactosi</name>
    <dbReference type="NCBI Taxonomy" id="1259202"/>
    <lineage>
        <taxon>Bacteria</taxon>
        <taxon>Bacillati</taxon>
        <taxon>Actinomycetota</taxon>
        <taxon>Actinomycetes</taxon>
        <taxon>Micrococcales</taxon>
        <taxon>Microbacteriaceae</taxon>
        <taxon>Cryobacterium</taxon>
    </lineage>
</organism>